<comment type="similarity">
    <text evidence="1">Belongs to the short-chain dehydrogenases/reductases (SDR) family.</text>
</comment>
<feature type="domain" description="Ketoreductase" evidence="3">
    <location>
        <begin position="9"/>
        <end position="176"/>
    </location>
</feature>
<reference evidence="4 5" key="1">
    <citation type="submission" date="2015-10" db="EMBL/GenBank/DDBJ databases">
        <title>Genome sequencing and analysis of members of genus Stenotrophomonas.</title>
        <authorList>
            <person name="Patil P.P."/>
            <person name="Midha S."/>
            <person name="Patil P.B."/>
        </authorList>
    </citation>
    <scope>NUCLEOTIDE SEQUENCE [LARGE SCALE GENOMIC DNA]</scope>
    <source>
        <strain evidence="4 5">JCM 16536</strain>
    </source>
</reference>
<dbReference type="Proteomes" id="UP000051802">
    <property type="component" value="Unassembled WGS sequence"/>
</dbReference>
<proteinExistence type="inferred from homology"/>
<organism evidence="4 5">
    <name type="scientific">Stenotrophomonas panacihumi</name>
    <dbReference type="NCBI Taxonomy" id="676599"/>
    <lineage>
        <taxon>Bacteria</taxon>
        <taxon>Pseudomonadati</taxon>
        <taxon>Pseudomonadota</taxon>
        <taxon>Gammaproteobacteria</taxon>
        <taxon>Lysobacterales</taxon>
        <taxon>Lysobacteraceae</taxon>
        <taxon>Stenotrophomonas</taxon>
    </lineage>
</organism>
<dbReference type="Pfam" id="PF13561">
    <property type="entry name" value="adh_short_C2"/>
    <property type="match status" value="1"/>
</dbReference>
<dbReference type="Gene3D" id="3.40.50.720">
    <property type="entry name" value="NAD(P)-binding Rossmann-like Domain"/>
    <property type="match status" value="1"/>
</dbReference>
<dbReference type="SMART" id="SM00822">
    <property type="entry name" value="PKS_KR"/>
    <property type="match status" value="1"/>
</dbReference>
<dbReference type="InterPro" id="IPR036291">
    <property type="entry name" value="NAD(P)-bd_dom_sf"/>
</dbReference>
<name>A0A0R0AGA7_9GAMM</name>
<dbReference type="PANTHER" id="PTHR24321">
    <property type="entry name" value="DEHYDROGENASES, SHORT CHAIN"/>
    <property type="match status" value="1"/>
</dbReference>
<dbReference type="PANTHER" id="PTHR24321:SF14">
    <property type="entry name" value="SHORT-CHAIN TYPE DEHYDROGENASE_REDUCTASE BLR2146-RELATED"/>
    <property type="match status" value="1"/>
</dbReference>
<dbReference type="InterPro" id="IPR002347">
    <property type="entry name" value="SDR_fam"/>
</dbReference>
<evidence type="ECO:0000256" key="1">
    <source>
        <dbReference type="ARBA" id="ARBA00006484"/>
    </source>
</evidence>
<dbReference type="PROSITE" id="PS00061">
    <property type="entry name" value="ADH_SHORT"/>
    <property type="match status" value="1"/>
</dbReference>
<dbReference type="InterPro" id="IPR020904">
    <property type="entry name" value="Sc_DH/Rdtase_CS"/>
</dbReference>
<dbReference type="PRINTS" id="PR00080">
    <property type="entry name" value="SDRFAMILY"/>
</dbReference>
<dbReference type="InterPro" id="IPR057326">
    <property type="entry name" value="KR_dom"/>
</dbReference>
<evidence type="ECO:0000259" key="3">
    <source>
        <dbReference type="SMART" id="SM00822"/>
    </source>
</evidence>
<keyword evidence="2" id="KW-0560">Oxidoreductase</keyword>
<protein>
    <recommendedName>
        <fullName evidence="3">Ketoreductase domain-containing protein</fullName>
    </recommendedName>
</protein>
<evidence type="ECO:0000313" key="4">
    <source>
        <dbReference type="EMBL" id="KRG40423.1"/>
    </source>
</evidence>
<dbReference type="AlphaFoldDB" id="A0A0R0AGA7"/>
<evidence type="ECO:0000256" key="2">
    <source>
        <dbReference type="ARBA" id="ARBA00023002"/>
    </source>
</evidence>
<sequence>MADGVMHGEVVLVSGAASGIGAAVVQRLRAEGARVAALDRQPVDGADASAQADLRAGEAVAQAVGQLVSALGPVTSLVHCAGVCPAGGTLDDDDALWLDTYSVNVLGALRLMRQVVPGMRARRHGAVVLVSSINARFATPTLAAYAASKAALEEMARTAALEFAPDNVRVNVIAPASVDTPMLQASFARADDPDAARARNVQRHPLGRLGTPGDAAELALFLVSPRSGWITGGTFPLDGGAGVTRR</sequence>
<gene>
    <name evidence="4" type="ORF">ARC20_01380</name>
</gene>
<evidence type="ECO:0000313" key="5">
    <source>
        <dbReference type="Proteomes" id="UP000051802"/>
    </source>
</evidence>
<comment type="caution">
    <text evidence="4">The sequence shown here is derived from an EMBL/GenBank/DDBJ whole genome shotgun (WGS) entry which is preliminary data.</text>
</comment>
<dbReference type="FunFam" id="3.40.50.720:FF:000084">
    <property type="entry name" value="Short-chain dehydrogenase reductase"/>
    <property type="match status" value="1"/>
</dbReference>
<dbReference type="STRING" id="676599.ARC20_01380"/>
<dbReference type="GO" id="GO:0016491">
    <property type="term" value="F:oxidoreductase activity"/>
    <property type="evidence" value="ECO:0007669"/>
    <property type="project" value="UniProtKB-KW"/>
</dbReference>
<dbReference type="SUPFAM" id="SSF51735">
    <property type="entry name" value="NAD(P)-binding Rossmann-fold domains"/>
    <property type="match status" value="1"/>
</dbReference>
<dbReference type="OrthoDB" id="9803628at2"/>
<dbReference type="EMBL" id="LLXU01000098">
    <property type="protein sequence ID" value="KRG40423.1"/>
    <property type="molecule type" value="Genomic_DNA"/>
</dbReference>
<accession>A0A0R0AGA7</accession>
<keyword evidence="5" id="KW-1185">Reference proteome</keyword>
<dbReference type="CDD" id="cd05233">
    <property type="entry name" value="SDR_c"/>
    <property type="match status" value="1"/>
</dbReference>
<dbReference type="PRINTS" id="PR00081">
    <property type="entry name" value="GDHRDH"/>
</dbReference>